<dbReference type="InterPro" id="IPR027470">
    <property type="entry name" value="Cation_efflux_CTD"/>
</dbReference>
<evidence type="ECO:0000256" key="4">
    <source>
        <dbReference type="ARBA" id="ARBA00022692"/>
    </source>
</evidence>
<feature type="transmembrane region" description="Helical" evidence="10">
    <location>
        <begin position="31"/>
        <end position="51"/>
    </location>
</feature>
<evidence type="ECO:0000259" key="12">
    <source>
        <dbReference type="Pfam" id="PF16916"/>
    </source>
</evidence>
<feature type="transmembrane region" description="Helical" evidence="10">
    <location>
        <begin position="133"/>
        <end position="153"/>
    </location>
</feature>
<feature type="region of interest" description="Disordered" evidence="9">
    <location>
        <begin position="1"/>
        <end position="22"/>
    </location>
</feature>
<comment type="similarity">
    <text evidence="2">Belongs to the cation diffusion facilitator (CDF) transporter (TC 2.A.4) family. SLC30A subfamily.</text>
</comment>
<dbReference type="SUPFAM" id="SSF161111">
    <property type="entry name" value="Cation efflux protein transmembrane domain-like"/>
    <property type="match status" value="1"/>
</dbReference>
<dbReference type="eggNOG" id="COG1230">
    <property type="taxonomic scope" value="Bacteria"/>
</dbReference>
<evidence type="ECO:0000313" key="14">
    <source>
        <dbReference type="Proteomes" id="UP000006512"/>
    </source>
</evidence>
<dbReference type="Pfam" id="PF01545">
    <property type="entry name" value="Cation_efflux"/>
    <property type="match status" value="1"/>
</dbReference>
<sequence>MAHDHGHHEHHHDHSHGHDHSHAPQDFGPRFLIAAALNAVFIVAELIYGLASQSLALLADAGHNFSDVVGLLLAWVAWGLAKRKPGPNFTYGYRSASIIAALFNALLLFAAVAVIVWEAVRRLQTPAAVEGETVIWVAALGILINGVTAWLFVGGQKDLNIKAAFAHLAMDAVVSAVVVVSGVVLLYTGWAWVDPALSILVSGVIIWGTWGLLRESTGLALQGVPKHIDYAKVKAWLASQTGVGEVHDLHIWGMSTTEVALTVHLVMPDGHPGDAFLHELTHELEHDFGIGHVTIQIETGTHPCGLAPDDVI</sequence>
<dbReference type="InterPro" id="IPR050681">
    <property type="entry name" value="CDF/SLC30A"/>
</dbReference>
<dbReference type="HOGENOM" id="CLU_013430_0_0_5"/>
<evidence type="ECO:0000256" key="8">
    <source>
        <dbReference type="ARBA" id="ARBA00023136"/>
    </source>
</evidence>
<dbReference type="Proteomes" id="UP000006512">
    <property type="component" value="Unassembled WGS sequence"/>
</dbReference>
<dbReference type="NCBIfam" id="TIGR01297">
    <property type="entry name" value="CDF"/>
    <property type="match status" value="1"/>
</dbReference>
<evidence type="ECO:0000256" key="5">
    <source>
        <dbReference type="ARBA" id="ARBA00022906"/>
    </source>
</evidence>
<dbReference type="InterPro" id="IPR027469">
    <property type="entry name" value="Cation_efflux_TMD_sf"/>
</dbReference>
<dbReference type="GO" id="GO:0005385">
    <property type="term" value="F:zinc ion transmembrane transporter activity"/>
    <property type="evidence" value="ECO:0007669"/>
    <property type="project" value="TreeGrafter"/>
</dbReference>
<reference evidence="14" key="1">
    <citation type="submission" date="2011-03" db="EMBL/GenBank/DDBJ databases">
        <title>Draft genome sequence of Brevundimonas diminuta.</title>
        <authorList>
            <person name="Brown P.J.B."/>
            <person name="Buechlein A."/>
            <person name="Hemmerich C."/>
            <person name="Brun Y.V."/>
        </authorList>
    </citation>
    <scope>NUCLEOTIDE SEQUENCE [LARGE SCALE GENOMIC DNA]</scope>
    <source>
        <strain evidence="14">C19</strain>
    </source>
</reference>
<keyword evidence="6 10" id="KW-1133">Transmembrane helix</keyword>
<dbReference type="InterPro" id="IPR002524">
    <property type="entry name" value="Cation_efflux"/>
</dbReference>
<feature type="domain" description="Cation efflux protein transmembrane" evidence="11">
    <location>
        <begin position="32"/>
        <end position="217"/>
    </location>
</feature>
<feature type="transmembrane region" description="Helical" evidence="10">
    <location>
        <begin position="63"/>
        <end position="81"/>
    </location>
</feature>
<keyword evidence="3" id="KW-0813">Transport</keyword>
<evidence type="ECO:0000313" key="13">
    <source>
        <dbReference type="EMBL" id="EGF91324.1"/>
    </source>
</evidence>
<dbReference type="Gene3D" id="1.20.1510.10">
    <property type="entry name" value="Cation efflux protein transmembrane domain"/>
    <property type="match status" value="1"/>
</dbReference>
<feature type="transmembrane region" description="Helical" evidence="10">
    <location>
        <begin position="196"/>
        <end position="213"/>
    </location>
</feature>
<dbReference type="InterPro" id="IPR036837">
    <property type="entry name" value="Cation_efflux_CTD_sf"/>
</dbReference>
<name>F4QM83_9CAUL</name>
<dbReference type="STRING" id="715226.ABI_27390"/>
<feature type="transmembrane region" description="Helical" evidence="10">
    <location>
        <begin position="93"/>
        <end position="117"/>
    </location>
</feature>
<feature type="domain" description="Cation efflux protein cytoplasmic" evidence="12">
    <location>
        <begin position="225"/>
        <end position="298"/>
    </location>
</feature>
<evidence type="ECO:0000256" key="3">
    <source>
        <dbReference type="ARBA" id="ARBA00022448"/>
    </source>
</evidence>
<evidence type="ECO:0000259" key="11">
    <source>
        <dbReference type="Pfam" id="PF01545"/>
    </source>
</evidence>
<dbReference type="InterPro" id="IPR058533">
    <property type="entry name" value="Cation_efflux_TM"/>
</dbReference>
<feature type="transmembrane region" description="Helical" evidence="10">
    <location>
        <begin position="165"/>
        <end position="190"/>
    </location>
</feature>
<evidence type="ECO:0000256" key="2">
    <source>
        <dbReference type="ARBA" id="ARBA00008873"/>
    </source>
</evidence>
<evidence type="ECO:0000256" key="10">
    <source>
        <dbReference type="SAM" id="Phobius"/>
    </source>
</evidence>
<evidence type="ECO:0000256" key="9">
    <source>
        <dbReference type="SAM" id="MobiDB-lite"/>
    </source>
</evidence>
<accession>F4QM83</accession>
<evidence type="ECO:0000256" key="6">
    <source>
        <dbReference type="ARBA" id="ARBA00022989"/>
    </source>
</evidence>
<evidence type="ECO:0000256" key="1">
    <source>
        <dbReference type="ARBA" id="ARBA00004141"/>
    </source>
</evidence>
<organism evidence="13 14">
    <name type="scientific">Asticcacaulis biprosthecium C19</name>
    <dbReference type="NCBI Taxonomy" id="715226"/>
    <lineage>
        <taxon>Bacteria</taxon>
        <taxon>Pseudomonadati</taxon>
        <taxon>Pseudomonadota</taxon>
        <taxon>Alphaproteobacteria</taxon>
        <taxon>Caulobacterales</taxon>
        <taxon>Caulobacteraceae</taxon>
        <taxon>Asticcacaulis</taxon>
    </lineage>
</organism>
<dbReference type="EMBL" id="GL883078">
    <property type="protein sequence ID" value="EGF91324.1"/>
    <property type="molecule type" value="Genomic_DNA"/>
</dbReference>
<protein>
    <submittedName>
        <fullName evidence="13">Cation efflux system protein czcD</fullName>
    </submittedName>
</protein>
<dbReference type="SUPFAM" id="SSF160240">
    <property type="entry name" value="Cation efflux protein cytoplasmic domain-like"/>
    <property type="match status" value="1"/>
</dbReference>
<dbReference type="PANTHER" id="PTHR11562">
    <property type="entry name" value="CATION EFFLUX PROTEIN/ ZINC TRANSPORTER"/>
    <property type="match status" value="1"/>
</dbReference>
<dbReference type="Pfam" id="PF16916">
    <property type="entry name" value="ZT_dimer"/>
    <property type="match status" value="1"/>
</dbReference>
<dbReference type="OrthoDB" id="9809646at2"/>
<keyword evidence="4 10" id="KW-0812">Transmembrane</keyword>
<keyword evidence="7" id="KW-0406">Ion transport</keyword>
<dbReference type="GO" id="GO:0005886">
    <property type="term" value="C:plasma membrane"/>
    <property type="evidence" value="ECO:0007669"/>
    <property type="project" value="TreeGrafter"/>
</dbReference>
<keyword evidence="14" id="KW-1185">Reference proteome</keyword>
<dbReference type="PANTHER" id="PTHR11562:SF17">
    <property type="entry name" value="RE54080P-RELATED"/>
    <property type="match status" value="1"/>
</dbReference>
<evidence type="ECO:0000256" key="7">
    <source>
        <dbReference type="ARBA" id="ARBA00023065"/>
    </source>
</evidence>
<keyword evidence="5" id="KW-0862">Zinc</keyword>
<dbReference type="AlphaFoldDB" id="F4QM83"/>
<proteinExistence type="inferred from homology"/>
<keyword evidence="8 10" id="KW-0472">Membrane</keyword>
<keyword evidence="5" id="KW-0864">Zinc transport</keyword>
<gene>
    <name evidence="13" type="ORF">ABI_27390</name>
</gene>
<comment type="subcellular location">
    <subcellularLocation>
        <location evidence="1">Membrane</location>
        <topology evidence="1">Multi-pass membrane protein</topology>
    </subcellularLocation>
</comment>